<organism evidence="2 3">
    <name type="scientific">Priestia veravalensis</name>
    <dbReference type="NCBI Taxonomy" id="1414648"/>
    <lineage>
        <taxon>Bacteria</taxon>
        <taxon>Bacillati</taxon>
        <taxon>Bacillota</taxon>
        <taxon>Bacilli</taxon>
        <taxon>Bacillales</taxon>
        <taxon>Bacillaceae</taxon>
        <taxon>Priestia</taxon>
    </lineage>
</organism>
<proteinExistence type="predicted"/>
<dbReference type="SUPFAM" id="SSF55729">
    <property type="entry name" value="Acyl-CoA N-acyltransferases (Nat)"/>
    <property type="match status" value="1"/>
</dbReference>
<sequence length="180" mass="20631">MIKPKIFQVNGTEYTVRPAKVSDAPALAELRLQIDGETEHFDRVQGEDLIDEGEFKELILLDTSIPNHLFLVAEVEGNLVGFSRCEGSHLKRIKHQVEFGVGVIKEFWGLKIGQALLSQSILWAHHQGLVKMTLKVIETNKSAIYVYKKYEFEIEGILKKHKRLSDGHYYNTLIMSRFFS</sequence>
<dbReference type="Pfam" id="PF00583">
    <property type="entry name" value="Acetyltransf_1"/>
    <property type="match status" value="1"/>
</dbReference>
<name>A0A0V8JQ44_9BACI</name>
<reference evidence="2 3" key="1">
    <citation type="submission" date="2015-11" db="EMBL/GenBank/DDBJ databases">
        <title>Bacillus caseinolyticus sp nov.</title>
        <authorList>
            <person name="Dastager S.G."/>
            <person name="Mawlankar R."/>
        </authorList>
    </citation>
    <scope>NUCLEOTIDE SEQUENCE [LARGE SCALE GENOMIC DNA]</scope>
    <source>
        <strain evidence="2 3">SGD-V-76</strain>
    </source>
</reference>
<evidence type="ECO:0000313" key="3">
    <source>
        <dbReference type="Proteomes" id="UP000053681"/>
    </source>
</evidence>
<dbReference type="PANTHER" id="PTHR43072">
    <property type="entry name" value="N-ACETYLTRANSFERASE"/>
    <property type="match status" value="1"/>
</dbReference>
<comment type="caution">
    <text evidence="2">The sequence shown here is derived from an EMBL/GenBank/DDBJ whole genome shotgun (WGS) entry which is preliminary data.</text>
</comment>
<dbReference type="InterPro" id="IPR016181">
    <property type="entry name" value="Acyl_CoA_acyltransferase"/>
</dbReference>
<dbReference type="GO" id="GO:0016747">
    <property type="term" value="F:acyltransferase activity, transferring groups other than amino-acyl groups"/>
    <property type="evidence" value="ECO:0007669"/>
    <property type="project" value="InterPro"/>
</dbReference>
<keyword evidence="3" id="KW-1185">Reference proteome</keyword>
<dbReference type="InterPro" id="IPR000182">
    <property type="entry name" value="GNAT_dom"/>
</dbReference>
<dbReference type="Proteomes" id="UP000053681">
    <property type="component" value="Unassembled WGS sequence"/>
</dbReference>
<evidence type="ECO:0000313" key="2">
    <source>
        <dbReference type="EMBL" id="KSU89157.1"/>
    </source>
</evidence>
<keyword evidence="2" id="KW-0808">Transferase</keyword>
<evidence type="ECO:0000259" key="1">
    <source>
        <dbReference type="PROSITE" id="PS51186"/>
    </source>
</evidence>
<gene>
    <name evidence="2" type="ORF">AS180_03955</name>
</gene>
<dbReference type="RefSeq" id="WP_062686444.1">
    <property type="nucleotide sequence ID" value="NZ_KQ758630.1"/>
</dbReference>
<dbReference type="EMBL" id="LNQP01000010">
    <property type="protein sequence ID" value="KSU89157.1"/>
    <property type="molecule type" value="Genomic_DNA"/>
</dbReference>
<accession>A0A0V8JQ44</accession>
<protein>
    <submittedName>
        <fullName evidence="2">GNAT family acetyltransferase</fullName>
    </submittedName>
</protein>
<dbReference type="PROSITE" id="PS51186">
    <property type="entry name" value="GNAT"/>
    <property type="match status" value="1"/>
</dbReference>
<feature type="domain" description="N-acetyltransferase" evidence="1">
    <location>
        <begin position="14"/>
        <end position="176"/>
    </location>
</feature>
<dbReference type="Gene3D" id="3.40.630.30">
    <property type="match status" value="1"/>
</dbReference>
<dbReference type="AlphaFoldDB" id="A0A0V8JQ44"/>
<dbReference type="CDD" id="cd04301">
    <property type="entry name" value="NAT_SF"/>
    <property type="match status" value="1"/>
</dbReference>